<dbReference type="InterPro" id="IPR003959">
    <property type="entry name" value="ATPase_AAA_core"/>
</dbReference>
<dbReference type="GO" id="GO:0006302">
    <property type="term" value="P:double-strand break repair"/>
    <property type="evidence" value="ECO:0007669"/>
    <property type="project" value="TreeGrafter"/>
</dbReference>
<dbReference type="InterPro" id="IPR027417">
    <property type="entry name" value="P-loop_NTPase"/>
</dbReference>
<reference evidence="2 3" key="1">
    <citation type="submission" date="2019-05" db="EMBL/GenBank/DDBJ databases">
        <title>Burkholderia sp. DHOD12, isolated from subtropical forest soil.</title>
        <authorList>
            <person name="Gao Z.-H."/>
            <person name="Qiu L.-H."/>
        </authorList>
    </citation>
    <scope>NUCLEOTIDE SEQUENCE [LARGE SCALE GENOMIC DNA]</scope>
    <source>
        <strain evidence="2 3">DHOD12</strain>
    </source>
</reference>
<evidence type="ECO:0000313" key="3">
    <source>
        <dbReference type="Proteomes" id="UP000298656"/>
    </source>
</evidence>
<proteinExistence type="predicted"/>
<dbReference type="GO" id="GO:0000731">
    <property type="term" value="P:DNA synthesis involved in DNA repair"/>
    <property type="evidence" value="ECO:0007669"/>
    <property type="project" value="TreeGrafter"/>
</dbReference>
<keyword evidence="3" id="KW-1185">Reference proteome</keyword>
<dbReference type="PIRSF" id="PIRSF029347">
    <property type="entry name" value="RecF"/>
    <property type="match status" value="1"/>
</dbReference>
<dbReference type="RefSeq" id="WP_137336795.1">
    <property type="nucleotide sequence ID" value="NZ_CP040078.1"/>
</dbReference>
<evidence type="ECO:0000259" key="1">
    <source>
        <dbReference type="Pfam" id="PF13304"/>
    </source>
</evidence>
<dbReference type="OrthoDB" id="104167at2"/>
<dbReference type="Gene3D" id="3.40.50.300">
    <property type="entry name" value="P-loop containing nucleotide triphosphate hydrolases"/>
    <property type="match status" value="2"/>
</dbReference>
<dbReference type="EMBL" id="CP040078">
    <property type="protein sequence ID" value="QCP54027.1"/>
    <property type="molecule type" value="Genomic_DNA"/>
</dbReference>
<gene>
    <name evidence="2" type="ORF">FAZ95_34110</name>
</gene>
<accession>A0A4P8IZZ7</accession>
<name>A0A4P8IZZ7_9BURK</name>
<dbReference type="SUPFAM" id="SSF52540">
    <property type="entry name" value="P-loop containing nucleoside triphosphate hydrolases"/>
    <property type="match status" value="1"/>
</dbReference>
<dbReference type="PANTHER" id="PTHR32182">
    <property type="entry name" value="DNA REPLICATION AND REPAIR PROTEIN RECF"/>
    <property type="match status" value="1"/>
</dbReference>
<dbReference type="Proteomes" id="UP000298656">
    <property type="component" value="Chromosome 2"/>
</dbReference>
<dbReference type="PANTHER" id="PTHR32182:SF25">
    <property type="entry name" value="SLR1056 PROTEIN"/>
    <property type="match status" value="1"/>
</dbReference>
<protein>
    <submittedName>
        <fullName evidence="2">ATPase</fullName>
    </submittedName>
</protein>
<dbReference type="Pfam" id="PF13304">
    <property type="entry name" value="AAA_21"/>
    <property type="match status" value="1"/>
</dbReference>
<dbReference type="GO" id="GO:0005524">
    <property type="term" value="F:ATP binding"/>
    <property type="evidence" value="ECO:0007669"/>
    <property type="project" value="InterPro"/>
</dbReference>
<sequence length="383" mass="42221">MSLVVSGFFAEGYRSLQRIAIPLGKLNVFVGQNGVGKTNLYRALELLQASASGQLSYELASEGGMESVLFAGRRNNSKPARLILRVELSDSRTDELQYEYEVSIGLVPQIGGNVSGAAFAFEPQVKEETLLHHNRGREYALLQRRNSALTVVNDDGVKSSVGIDLLASETALAHIQDPDRYPALHTVRRSLMDWRFYHDFRTDSASPLRRDCLAVASPTLDSNGSNLAAVFATLAHIREDTAELEEAVNDAFPGAVLDIPRPGRTASFGLRFPDYPLRTFNAIELSDGTLRYLALIGTLLAYRLPAFLALNEPEASLHPDLLRPLARLIVRASKRTQVWLVTHSQELADALAEEGGIRALHVIKENGRTWIRGLTITGEFRDT</sequence>
<evidence type="ECO:0000313" key="2">
    <source>
        <dbReference type="EMBL" id="QCP54027.1"/>
    </source>
</evidence>
<dbReference type="InterPro" id="IPR014555">
    <property type="entry name" value="RecF-like"/>
</dbReference>
<organism evidence="2 3">
    <name type="scientific">Trinickia violacea</name>
    <dbReference type="NCBI Taxonomy" id="2571746"/>
    <lineage>
        <taxon>Bacteria</taxon>
        <taxon>Pseudomonadati</taxon>
        <taxon>Pseudomonadota</taxon>
        <taxon>Betaproteobacteria</taxon>
        <taxon>Burkholderiales</taxon>
        <taxon>Burkholderiaceae</taxon>
        <taxon>Trinickia</taxon>
    </lineage>
</organism>
<feature type="domain" description="ATPase AAA-type core" evidence="1">
    <location>
        <begin position="26"/>
        <end position="349"/>
    </location>
</feature>
<dbReference type="GO" id="GO:0016887">
    <property type="term" value="F:ATP hydrolysis activity"/>
    <property type="evidence" value="ECO:0007669"/>
    <property type="project" value="InterPro"/>
</dbReference>
<dbReference type="KEGG" id="tvl:FAZ95_34110"/>
<dbReference type="AlphaFoldDB" id="A0A4P8IZZ7"/>